<protein>
    <recommendedName>
        <fullName evidence="1">Serine-threonine/tyrosine-protein kinase catalytic domain-containing protein</fullName>
    </recommendedName>
</protein>
<comment type="caution">
    <text evidence="2">The sequence shown here is derived from an EMBL/GenBank/DDBJ whole genome shotgun (WGS) entry which is preliminary data.</text>
</comment>
<gene>
    <name evidence="2" type="ORF">C2G38_1316050</name>
</gene>
<evidence type="ECO:0000313" key="3">
    <source>
        <dbReference type="Proteomes" id="UP000266673"/>
    </source>
</evidence>
<reference evidence="2 3" key="1">
    <citation type="submission" date="2018-06" db="EMBL/GenBank/DDBJ databases">
        <title>Comparative genomics reveals the genomic features of Rhizophagus irregularis, R. cerebriforme, R. diaphanum and Gigaspora rosea, and their symbiotic lifestyle signature.</title>
        <authorList>
            <person name="Morin E."/>
            <person name="San Clemente H."/>
            <person name="Chen E.C.H."/>
            <person name="De La Providencia I."/>
            <person name="Hainaut M."/>
            <person name="Kuo A."/>
            <person name="Kohler A."/>
            <person name="Murat C."/>
            <person name="Tang N."/>
            <person name="Roy S."/>
            <person name="Loubradou J."/>
            <person name="Henrissat B."/>
            <person name="Grigoriev I.V."/>
            <person name="Corradi N."/>
            <person name="Roux C."/>
            <person name="Martin F.M."/>
        </authorList>
    </citation>
    <scope>NUCLEOTIDE SEQUENCE [LARGE SCALE GENOMIC DNA]</scope>
    <source>
        <strain evidence="2 3">DAOM 194757</strain>
    </source>
</reference>
<dbReference type="InterPro" id="IPR001245">
    <property type="entry name" value="Ser-Thr/Tyr_kinase_cat_dom"/>
</dbReference>
<dbReference type="OrthoDB" id="3205772at2759"/>
<evidence type="ECO:0000259" key="1">
    <source>
        <dbReference type="Pfam" id="PF07714"/>
    </source>
</evidence>
<accession>A0A397VD34</accession>
<dbReference type="GO" id="GO:0004672">
    <property type="term" value="F:protein kinase activity"/>
    <property type="evidence" value="ECO:0007669"/>
    <property type="project" value="InterPro"/>
</dbReference>
<name>A0A397VD34_9GLOM</name>
<dbReference type="EMBL" id="QKWP01000512">
    <property type="protein sequence ID" value="RIB18859.1"/>
    <property type="molecule type" value="Genomic_DNA"/>
</dbReference>
<dbReference type="AlphaFoldDB" id="A0A397VD34"/>
<evidence type="ECO:0000313" key="2">
    <source>
        <dbReference type="EMBL" id="RIB18859.1"/>
    </source>
</evidence>
<dbReference type="Pfam" id="PF07714">
    <property type="entry name" value="PK_Tyr_Ser-Thr"/>
    <property type="match status" value="1"/>
</dbReference>
<dbReference type="Proteomes" id="UP000266673">
    <property type="component" value="Unassembled WGS sequence"/>
</dbReference>
<feature type="domain" description="Serine-threonine/tyrosine-protein kinase catalytic" evidence="1">
    <location>
        <begin position="1"/>
        <end position="63"/>
    </location>
</feature>
<keyword evidence="3" id="KW-1185">Reference proteome</keyword>
<dbReference type="SUPFAM" id="SSF56112">
    <property type="entry name" value="Protein kinase-like (PK-like)"/>
    <property type="match status" value="1"/>
</dbReference>
<dbReference type="Gene3D" id="1.10.510.10">
    <property type="entry name" value="Transferase(Phosphotransferase) domain 1"/>
    <property type="match status" value="1"/>
</dbReference>
<proteinExistence type="predicted"/>
<dbReference type="InterPro" id="IPR011009">
    <property type="entry name" value="Kinase-like_dom_sf"/>
</dbReference>
<sequence length="75" mass="8911">MWEILYGKPVPFDQKSKLQFQLQVCNGLRPYIYENTAICYADLMTKCWNMGPENRPTAKELCDIFAEWQNNENIF</sequence>
<organism evidence="2 3">
    <name type="scientific">Gigaspora rosea</name>
    <dbReference type="NCBI Taxonomy" id="44941"/>
    <lineage>
        <taxon>Eukaryota</taxon>
        <taxon>Fungi</taxon>
        <taxon>Fungi incertae sedis</taxon>
        <taxon>Mucoromycota</taxon>
        <taxon>Glomeromycotina</taxon>
        <taxon>Glomeromycetes</taxon>
        <taxon>Diversisporales</taxon>
        <taxon>Gigasporaceae</taxon>
        <taxon>Gigaspora</taxon>
    </lineage>
</organism>